<dbReference type="Pfam" id="PF25681">
    <property type="entry name" value="Phage_TTP_17"/>
    <property type="match status" value="1"/>
</dbReference>
<dbReference type="InterPro" id="IPR058154">
    <property type="entry name" value="Bxb1_TTP-like"/>
</dbReference>
<organism evidence="1 2">
    <name type="scientific">Streptomyces yunnanensis</name>
    <dbReference type="NCBI Taxonomy" id="156453"/>
    <lineage>
        <taxon>Bacteria</taxon>
        <taxon>Bacillati</taxon>
        <taxon>Actinomycetota</taxon>
        <taxon>Actinomycetes</taxon>
        <taxon>Kitasatosporales</taxon>
        <taxon>Streptomycetaceae</taxon>
        <taxon>Streptomyces</taxon>
    </lineage>
</organism>
<dbReference type="Proteomes" id="UP000184388">
    <property type="component" value="Unassembled WGS sequence"/>
</dbReference>
<name>A0A9X8N7W6_9ACTN</name>
<sequence length="239" mass="25710">MPDITDESLKPKHYALAPKTGYVYVAAVDTPAPVAFPFEPDGKDISFAYKEGGTSKTATWKSIGNTSLENGIEMAVEGDDPETLGTWQVPALEVTSPPKSYSMTMNLADISVETLKLYYGAGDSAVTKGQFVIPNTPTTTDKALYIIGTDGKHVVAWYYPSVRIIGADSITLDPSALTEVPVRASIVKGRAYVELEGDDNEVKQETAKDGLGRVFPKTRITAEDDGTTRAPVLLKDSVE</sequence>
<dbReference type="RefSeq" id="WP_073449067.1">
    <property type="nucleotide sequence ID" value="NZ_FRBK01000026.1"/>
</dbReference>
<dbReference type="AlphaFoldDB" id="A0A9X8N7W6"/>
<protein>
    <submittedName>
        <fullName evidence="1">Uncharacterized protein</fullName>
    </submittedName>
</protein>
<reference evidence="2" key="1">
    <citation type="submission" date="2016-11" db="EMBL/GenBank/DDBJ databases">
        <authorList>
            <person name="Jaros S."/>
            <person name="Januszkiewicz K."/>
            <person name="Wedrychowicz H."/>
        </authorList>
    </citation>
    <scope>NUCLEOTIDE SEQUENCE [LARGE SCALE GENOMIC DNA]</scope>
    <source>
        <strain evidence="2">CGMCC 4.3555</strain>
    </source>
</reference>
<dbReference type="EMBL" id="FRBK01000026">
    <property type="protein sequence ID" value="SHN24758.1"/>
    <property type="molecule type" value="Genomic_DNA"/>
</dbReference>
<evidence type="ECO:0000313" key="2">
    <source>
        <dbReference type="Proteomes" id="UP000184388"/>
    </source>
</evidence>
<proteinExistence type="predicted"/>
<evidence type="ECO:0000313" key="1">
    <source>
        <dbReference type="EMBL" id="SHN24758.1"/>
    </source>
</evidence>
<comment type="caution">
    <text evidence="1">The sequence shown here is derived from an EMBL/GenBank/DDBJ whole genome shotgun (WGS) entry which is preliminary data.</text>
</comment>
<gene>
    <name evidence="1" type="ORF">SAMN05216268_126134</name>
</gene>
<accession>A0A9X8N7W6</accession>